<dbReference type="EMBL" id="CAMXCT030001751">
    <property type="protein sequence ID" value="CAL4780054.1"/>
    <property type="molecule type" value="Genomic_DNA"/>
</dbReference>
<keyword evidence="4" id="KW-1185">Reference proteome</keyword>
<sequence>MSLHDLANWSEKPWTKRSTKRAQQATDVLDHGRQLRTTDAFHDVPSRWFVHHEAAPTEDQEDPDDANHFLHEAPESIQILYDDLFATGVVQGPRIHDSVFLRSWYIHHLHAPQCFQSRVIEINGHWRLWFQDIMNAWRDRILPMEQTIFDIVQPAPPQPNEVHEITFDIIIAQGIEAPRRAGLVSVCHADNPARHLIFSVAVSLSEQTSGHQVVQMAEYLHECNLHQCTLRHGGAILPFTLEPVHAMQDGDSFIVTARSAVVANTAVDTAMDEFDLSDHVPNANGDDASVEMHSSVPSPSFAAEETGLRSTVLHRLEPFQTVGQLCNDDDMGALDSGCRKGPVDKGADLDGDIDVPMMSSRPTSRAARPTRPVHDGTETWFWELSQIFQSHSEEEAFEGEFFIYIQTWFIDHERHSVCRRPRPVRLDQHWITWLDDLRHEWRDILAHDAPFSVHIIKPRPPQFRHHGYACHLLLEQNRPRGNAAGILTSLIEGPTNDGITQGAFSVPRFLRKQDIIDFLEVEPFCSGRRCTAYHDQVPIQLVQATEVHSGFSICLRIASQELQRPYAPHDRPQFFEDLDLMQRSITIHGPQNRAIDIPNEAETNCDPFVPPFQFNAHAAAFQPAPPILRAQSEFTQDLHLLWSASASSWENEVPAAHVLTWFVDHRQVPPICLDSRQVTLHDNVQEWETIIKNAWRDSLDNTQPIELYVVQPDPPMMQPSIFAHVVLVQAPRDNWVSNLVTVFDSFISSRERNLMRLVVTTHEHFSLHNIALACGYGFIGSAPIDPVAFQGWVNRHPLEPGRLWPGRSGSEITLQVQRQVVPLPAHLQPQDAQFLLQTHSVRKIPGSKMTDSSLTDGDSLNSQDRIVIDLDAVLFSPHLVPVQLIHASDCDMPAHFPDHVLVPDGFHAADIEKALDEFGLSYHAYVLHATGFSFVSPICWSKEEIVLHKSDHEPTTHEHMKFLHAIGFTRAVILDTQQPRCRVLLVRYHNNTPALEEMKKVQKTATAWPQPQTVRSHAAMYRQPTAQDGPIDHLLTWNVTFEDLHDLFHSGNDILCPWHSHLDLPEIVRNALLADASHEGHVESFSTFDRLIVYTDGLPPIVNGGFAIPPPDPPSVDKEVSEQTDQIHSKDVIRLSSGAQQGRHGVELWINTKQPFCYAKGKPQFLQRSHIQVQQVNGQLAQILTKACPLDKTCAKKPFIDQALWHLRAQKLHLRKRLQTAQRQRSLLLLRCTFQYWQQDEVDETAHCQHEAYVTSILCAELKLHCRYYCIARTLKMRLRHAKANALQAELHGVCDKTAAGEILHRIRPFIGPSNPKKIKRACLPLVKSSTGHICQTPQDAQNRWIEFFQQMENGTRMSLQAYRSGWAANLRHFLQVDSLKVPLQELPTLVNLEAAFHRVAVGKAVGADNVPPEVCRYKATEMARIAYAIMMKTCLYGQEAVEHKGGRLAIAWKNKGDPADCAAHRSLLVSSHFGKTIHRALRQKYHGLYIQYMQAQQLGGRPCMPVGVPLHMTRAFMRWQQRMHRSTSIVFLDLTEAFYRVVRPLALGGDFSDAHIAHIAAGLGLDADALHSFYQQLGEPSALQETGAPLHVQRFMQALHVDTWFTIGDQNDLIKTAQGSRPGDSYADVVFGLLWAKLLRKYEQKLIDAELLTFIPDHDTPALFGFDATDRPQIALLGQGSRQYRRQFYSQEQNLPVVCEDTTHQVSVVSRYLHLGGILHHRVVTRVEVTRRLGIANQAFSQHRRILFCNPQLTWDKRREIFTTLVLSKLVYGFESWTFETQQIRSQLHAGIIKLYKRLLGHKHAAHLTDEEVLIEANLPSPTDLLRGCRLRYFGTLYNCGRAAHWGLLTEDRQWIELIEDDFKWLWIQLRNNTDLPDPVHHYPVWHDLLLHHGGYWKKLVKKGIAHACLQRANNAIATQLHCRVANFLHTKGWVSKLPQKACSEIDPPQVFGCMQCGTTQATKAGESAHMFKRHGHRASARKLFDGTACPHCLREYHTRAKVLAHLRQGTVCRRSLIGRRMQCNVMPGTGSRLDHDLEAAIDGALPFQIGHGPHLPDDTRHDFVSYDIDVVETIYLCLVDFAGEEDLKTVISREVCNIPISWSTCHATFKYFLDTFTEGDAEPLSLSFEQVTACIRDLMQPTHWPFLTRCARQESSKKVCLEDWEEWFAEHAVNPQSAWTHCGAIPRVFGKQKIVLHAYAGRRRRGDIEWYMSEIAKLHPDHLIMTASVDIIIDSVYGDISRADTRDYWLFHISNGHVVGFIAGPPCNTWSKVMLGSLLLGFAFECLVALATCAGSGLLEHPKDPEDPELVSIWRLPILRMILTLPNMRTISLSQGLFGAPSAKPTTFLVLGLPTLERDLHSSMLTPHLPQGASIGRDSTGQYRTAPLKEYPPALCRAIAASFCTDFASMECGDIEPPTDFANKCMEMSEGQMDGFIGHDG</sequence>
<gene>
    <name evidence="2" type="ORF">C1SCF055_LOCUS19542</name>
</gene>
<evidence type="ECO:0000313" key="4">
    <source>
        <dbReference type="Proteomes" id="UP001152797"/>
    </source>
</evidence>
<evidence type="ECO:0000313" key="2">
    <source>
        <dbReference type="EMBL" id="CAI3992742.1"/>
    </source>
</evidence>
<evidence type="ECO:0000313" key="3">
    <source>
        <dbReference type="EMBL" id="CAL4780054.1"/>
    </source>
</evidence>
<dbReference type="OrthoDB" id="8909951at2759"/>
<feature type="region of interest" description="Disordered" evidence="1">
    <location>
        <begin position="1"/>
        <end position="23"/>
    </location>
</feature>
<evidence type="ECO:0000256" key="1">
    <source>
        <dbReference type="SAM" id="MobiDB-lite"/>
    </source>
</evidence>
<accession>A0A9P1CKI7</accession>
<keyword evidence="3" id="KW-0540">Nuclease</keyword>
<dbReference type="Proteomes" id="UP001152797">
    <property type="component" value="Unassembled WGS sequence"/>
</dbReference>
<dbReference type="EMBL" id="CAMXCT020001751">
    <property type="protein sequence ID" value="CAL1146117.1"/>
    <property type="molecule type" value="Genomic_DNA"/>
</dbReference>
<reference evidence="2" key="1">
    <citation type="submission" date="2022-10" db="EMBL/GenBank/DDBJ databases">
        <authorList>
            <person name="Chen Y."/>
            <person name="Dougan E. K."/>
            <person name="Chan C."/>
            <person name="Rhodes N."/>
            <person name="Thang M."/>
        </authorList>
    </citation>
    <scope>NUCLEOTIDE SEQUENCE</scope>
</reference>
<feature type="compositionally biased region" description="Low complexity" evidence="1">
    <location>
        <begin position="359"/>
        <end position="370"/>
    </location>
</feature>
<feature type="region of interest" description="Disordered" evidence="1">
    <location>
        <begin position="345"/>
        <end position="372"/>
    </location>
</feature>
<proteinExistence type="predicted"/>
<dbReference type="GO" id="GO:0004519">
    <property type="term" value="F:endonuclease activity"/>
    <property type="evidence" value="ECO:0007669"/>
    <property type="project" value="UniProtKB-KW"/>
</dbReference>
<keyword evidence="3" id="KW-0378">Hydrolase</keyword>
<comment type="caution">
    <text evidence="2">The sequence shown here is derived from an EMBL/GenBank/DDBJ whole genome shotgun (WGS) entry which is preliminary data.</text>
</comment>
<dbReference type="EMBL" id="CAMXCT010001751">
    <property type="protein sequence ID" value="CAI3992742.1"/>
    <property type="molecule type" value="Genomic_DNA"/>
</dbReference>
<reference evidence="3 4" key="2">
    <citation type="submission" date="2024-05" db="EMBL/GenBank/DDBJ databases">
        <authorList>
            <person name="Chen Y."/>
            <person name="Shah S."/>
            <person name="Dougan E. K."/>
            <person name="Thang M."/>
            <person name="Chan C."/>
        </authorList>
    </citation>
    <scope>NUCLEOTIDE SEQUENCE [LARGE SCALE GENOMIC DNA]</scope>
</reference>
<protein>
    <submittedName>
        <fullName evidence="3">Endonuclease/exonuclease/phosphatase domain-containing protein</fullName>
    </submittedName>
</protein>
<keyword evidence="3" id="KW-0255">Endonuclease</keyword>
<name>A0A9P1CKI7_9DINO</name>
<organism evidence="2">
    <name type="scientific">Cladocopium goreaui</name>
    <dbReference type="NCBI Taxonomy" id="2562237"/>
    <lineage>
        <taxon>Eukaryota</taxon>
        <taxon>Sar</taxon>
        <taxon>Alveolata</taxon>
        <taxon>Dinophyceae</taxon>
        <taxon>Suessiales</taxon>
        <taxon>Symbiodiniaceae</taxon>
        <taxon>Cladocopium</taxon>
    </lineage>
</organism>